<dbReference type="PROSITE" id="PS51367">
    <property type="entry name" value="THAUMATIN_2"/>
    <property type="match status" value="1"/>
</dbReference>
<reference evidence="2" key="1">
    <citation type="submission" date="2021-06" db="EMBL/GenBank/DDBJ databases">
        <authorList>
            <person name="Arsene-Ploetze F."/>
        </authorList>
    </citation>
    <scope>NUCLEOTIDE SEQUENCE</scope>
    <source>
        <strain evidence="2">SBRY1</strain>
    </source>
</reference>
<feature type="region of interest" description="Disordered" evidence="1">
    <location>
        <begin position="11"/>
        <end position="93"/>
    </location>
</feature>
<sequence>MGVVAVALAVWPASPRGGGSAGGGPAAVRSAASSGPAATATSPAPSAPTAAPTATVTTTRPVPTPPPSRRAGTPTTPPAAEKAPSAGKSAPAGRRSIVIVNHTSQTVWAVATGTAAYPRGRELAPGAATSLVVGNSWGGRIWGRTGCTGDASGHCLTGDCTTTCGGPVTPTTLGEFTFDAFDGMDFYDVSMVDGSNLPMYVNISHTATTDPLTPAGCYRGTCTRAVDCPTAMQATAGGHVIGCKPPCAAFGGDTYCCRGAWAGREHCVPAKWPVDYTQVFKKAEPYAYSYAFDDAATMACKGACYYRVTFGTS</sequence>
<dbReference type="AlphaFoldDB" id="A0A9W4H3H1"/>
<dbReference type="SMART" id="SM00205">
    <property type="entry name" value="THN"/>
    <property type="match status" value="1"/>
</dbReference>
<keyword evidence="3" id="KW-1185">Reference proteome</keyword>
<dbReference type="InterPro" id="IPR037176">
    <property type="entry name" value="Osmotin/thaumatin-like_sf"/>
</dbReference>
<comment type="caution">
    <text evidence="2">The sequence shown here is derived from an EMBL/GenBank/DDBJ whole genome shotgun (WGS) entry which is preliminary data.</text>
</comment>
<dbReference type="SUPFAM" id="SSF49870">
    <property type="entry name" value="Osmotin, thaumatin-like protein"/>
    <property type="match status" value="1"/>
</dbReference>
<dbReference type="PRINTS" id="PR00347">
    <property type="entry name" value="THAUMATIN"/>
</dbReference>
<feature type="compositionally biased region" description="Low complexity" evidence="1">
    <location>
        <begin position="26"/>
        <end position="61"/>
    </location>
</feature>
<dbReference type="Gene3D" id="2.60.110.10">
    <property type="entry name" value="Thaumatin"/>
    <property type="match status" value="1"/>
</dbReference>
<dbReference type="PANTHER" id="PTHR31013">
    <property type="entry name" value="THAUMATIN FAMILY PROTEIN-RELATED"/>
    <property type="match status" value="1"/>
</dbReference>
<dbReference type="Proteomes" id="UP001153328">
    <property type="component" value="Unassembled WGS sequence"/>
</dbReference>
<proteinExistence type="predicted"/>
<protein>
    <submittedName>
        <fullName evidence="2">Thaumatin family protein</fullName>
    </submittedName>
</protein>
<dbReference type="EMBL" id="CAJVAX010000018">
    <property type="protein sequence ID" value="CAG7647555.1"/>
    <property type="molecule type" value="Genomic_DNA"/>
</dbReference>
<organism evidence="2 3">
    <name type="scientific">Actinacidiphila bryophytorum</name>
    <dbReference type="NCBI Taxonomy" id="1436133"/>
    <lineage>
        <taxon>Bacteria</taxon>
        <taxon>Bacillati</taxon>
        <taxon>Actinomycetota</taxon>
        <taxon>Actinomycetes</taxon>
        <taxon>Kitasatosporales</taxon>
        <taxon>Streptomycetaceae</taxon>
        <taxon>Actinacidiphila</taxon>
    </lineage>
</organism>
<name>A0A9W4H3H1_9ACTN</name>
<accession>A0A9W4H3H1</accession>
<dbReference type="InterPro" id="IPR001938">
    <property type="entry name" value="Thaumatin"/>
</dbReference>
<feature type="compositionally biased region" description="Gly residues" evidence="1">
    <location>
        <begin position="16"/>
        <end position="25"/>
    </location>
</feature>
<evidence type="ECO:0000256" key="1">
    <source>
        <dbReference type="SAM" id="MobiDB-lite"/>
    </source>
</evidence>
<evidence type="ECO:0000313" key="2">
    <source>
        <dbReference type="EMBL" id="CAG7647555.1"/>
    </source>
</evidence>
<gene>
    <name evidence="2" type="ORF">SBRY_40697</name>
</gene>
<evidence type="ECO:0000313" key="3">
    <source>
        <dbReference type="Proteomes" id="UP001153328"/>
    </source>
</evidence>
<dbReference type="PANTHER" id="PTHR31013:SF2">
    <property type="entry name" value="THAUMATIN-LIKE PROTEIN"/>
    <property type="match status" value="1"/>
</dbReference>
<dbReference type="Pfam" id="PF00314">
    <property type="entry name" value="Thaumatin"/>
    <property type="match status" value="1"/>
</dbReference>
<feature type="compositionally biased region" description="Low complexity" evidence="1">
    <location>
        <begin position="69"/>
        <end position="86"/>
    </location>
</feature>